<dbReference type="PANTHER" id="PTHR48112:SF15">
    <property type="entry name" value="HMG BOX DOMAIN-CONTAINING PROTEIN"/>
    <property type="match status" value="1"/>
</dbReference>
<evidence type="ECO:0000256" key="2">
    <source>
        <dbReference type="PROSITE-ProRule" id="PRU00267"/>
    </source>
</evidence>
<dbReference type="PROSITE" id="PS50118">
    <property type="entry name" value="HMG_BOX_2"/>
    <property type="match status" value="1"/>
</dbReference>
<feature type="compositionally biased region" description="Low complexity" evidence="3">
    <location>
        <begin position="82"/>
        <end position="101"/>
    </location>
</feature>
<evidence type="ECO:0000256" key="3">
    <source>
        <dbReference type="SAM" id="MobiDB-lite"/>
    </source>
</evidence>
<dbReference type="SMART" id="SM00398">
    <property type="entry name" value="HMG"/>
    <property type="match status" value="1"/>
</dbReference>
<dbReference type="GO" id="GO:0005634">
    <property type="term" value="C:nucleus"/>
    <property type="evidence" value="ECO:0007669"/>
    <property type="project" value="UniProtKB-UniRule"/>
</dbReference>
<comment type="caution">
    <text evidence="5">The sequence shown here is derived from an EMBL/GenBank/DDBJ whole genome shotgun (WGS) entry which is preliminary data.</text>
</comment>
<dbReference type="InterPro" id="IPR050342">
    <property type="entry name" value="HMGB"/>
</dbReference>
<dbReference type="Gene3D" id="1.10.30.10">
    <property type="entry name" value="High mobility group box domain"/>
    <property type="match status" value="1"/>
</dbReference>
<dbReference type="Pfam" id="PF00505">
    <property type="entry name" value="HMG_box"/>
    <property type="match status" value="1"/>
</dbReference>
<feature type="compositionally biased region" description="Basic and acidic residues" evidence="3">
    <location>
        <begin position="72"/>
        <end position="81"/>
    </location>
</feature>
<feature type="domain" description="HMG box" evidence="4">
    <location>
        <begin position="117"/>
        <end position="185"/>
    </location>
</feature>
<dbReference type="PANTHER" id="PTHR48112">
    <property type="entry name" value="HIGH MOBILITY GROUP PROTEIN DSP1"/>
    <property type="match status" value="1"/>
</dbReference>
<accession>A0A8J8NPA9</accession>
<evidence type="ECO:0000313" key="5">
    <source>
        <dbReference type="EMBL" id="TNV79002.1"/>
    </source>
</evidence>
<protein>
    <recommendedName>
        <fullName evidence="4">HMG box domain-containing protein</fullName>
    </recommendedName>
</protein>
<sequence length="286" mass="31191">MSSAEQKQALSVGAQVTQDALKLTVQFLRQLANILDSDLAQVGAGDLHKLASTTASLNNLAAGVAKHKTKELEKAASKEAKVSSSQQASAPKAAALAPQGKPLKKGKKEEKTGVDALKKPMSAFMIYCNSRRLTVQTEHKELKLTQVTQYIAEEWKALSDDLKKVWQQKAEQAKVEYQLKVINLKSSEPSAHHDMKAAKPVKKVEAKKEGNQASLLSGKVVKNFIHPTQTQEDVSNSVSSLSDDSDSEREPISTKIHKQQNGHVHVQVVPRKESNSDLSDDNDIGQ</sequence>
<dbReference type="InterPro" id="IPR036910">
    <property type="entry name" value="HMG_box_dom_sf"/>
</dbReference>
<feature type="compositionally biased region" description="Basic and acidic residues" evidence="3">
    <location>
        <begin position="190"/>
        <end position="210"/>
    </location>
</feature>
<dbReference type="GO" id="GO:0003677">
    <property type="term" value="F:DNA binding"/>
    <property type="evidence" value="ECO:0007669"/>
    <property type="project" value="UniProtKB-UniRule"/>
</dbReference>
<proteinExistence type="predicted"/>
<dbReference type="CDD" id="cd00084">
    <property type="entry name" value="HMG-box_SF"/>
    <property type="match status" value="1"/>
</dbReference>
<feature type="DNA-binding region" description="HMG box" evidence="2">
    <location>
        <begin position="117"/>
        <end position="185"/>
    </location>
</feature>
<evidence type="ECO:0000256" key="1">
    <source>
        <dbReference type="ARBA" id="ARBA00023125"/>
    </source>
</evidence>
<feature type="region of interest" description="Disordered" evidence="3">
    <location>
        <begin position="189"/>
        <end position="210"/>
    </location>
</feature>
<reference evidence="5" key="1">
    <citation type="submission" date="2019-06" db="EMBL/GenBank/DDBJ databases">
        <authorList>
            <person name="Zheng W."/>
        </authorList>
    </citation>
    <scope>NUCLEOTIDE SEQUENCE</scope>
    <source>
        <strain evidence="5">QDHG01</strain>
    </source>
</reference>
<feature type="region of interest" description="Disordered" evidence="3">
    <location>
        <begin position="72"/>
        <end position="111"/>
    </location>
</feature>
<dbReference type="InterPro" id="IPR009071">
    <property type="entry name" value="HMG_box_dom"/>
</dbReference>
<keyword evidence="6" id="KW-1185">Reference proteome</keyword>
<feature type="region of interest" description="Disordered" evidence="3">
    <location>
        <begin position="226"/>
        <end position="286"/>
    </location>
</feature>
<gene>
    <name evidence="5" type="ORF">FGO68_gene16867</name>
</gene>
<evidence type="ECO:0000259" key="4">
    <source>
        <dbReference type="PROSITE" id="PS50118"/>
    </source>
</evidence>
<evidence type="ECO:0000313" key="6">
    <source>
        <dbReference type="Proteomes" id="UP000785679"/>
    </source>
</evidence>
<dbReference type="SUPFAM" id="SSF47095">
    <property type="entry name" value="HMG-box"/>
    <property type="match status" value="1"/>
</dbReference>
<dbReference type="AlphaFoldDB" id="A0A8J8NPA9"/>
<dbReference type="EMBL" id="RRYP01009533">
    <property type="protein sequence ID" value="TNV79002.1"/>
    <property type="molecule type" value="Genomic_DNA"/>
</dbReference>
<name>A0A8J8NPA9_HALGN</name>
<keyword evidence="2" id="KW-0539">Nucleus</keyword>
<feature type="compositionally biased region" description="Low complexity" evidence="3">
    <location>
        <begin position="233"/>
        <end position="242"/>
    </location>
</feature>
<dbReference type="Proteomes" id="UP000785679">
    <property type="component" value="Unassembled WGS sequence"/>
</dbReference>
<organism evidence="5 6">
    <name type="scientific">Halteria grandinella</name>
    <dbReference type="NCBI Taxonomy" id="5974"/>
    <lineage>
        <taxon>Eukaryota</taxon>
        <taxon>Sar</taxon>
        <taxon>Alveolata</taxon>
        <taxon>Ciliophora</taxon>
        <taxon>Intramacronucleata</taxon>
        <taxon>Spirotrichea</taxon>
        <taxon>Stichotrichia</taxon>
        <taxon>Sporadotrichida</taxon>
        <taxon>Halteriidae</taxon>
        <taxon>Halteria</taxon>
    </lineage>
</organism>
<keyword evidence="1 2" id="KW-0238">DNA-binding</keyword>
<dbReference type="OrthoDB" id="1919336at2759"/>